<evidence type="ECO:0000313" key="3">
    <source>
        <dbReference type="Proteomes" id="UP000486351"/>
    </source>
</evidence>
<gene>
    <name evidence="2" type="ORF">PF008_g32241</name>
</gene>
<dbReference type="Proteomes" id="UP000486351">
    <property type="component" value="Unassembled WGS sequence"/>
</dbReference>
<feature type="region of interest" description="Disordered" evidence="1">
    <location>
        <begin position="18"/>
        <end position="68"/>
    </location>
</feature>
<evidence type="ECO:0000256" key="1">
    <source>
        <dbReference type="SAM" id="MobiDB-lite"/>
    </source>
</evidence>
<organism evidence="2 3">
    <name type="scientific">Phytophthora fragariae</name>
    <dbReference type="NCBI Taxonomy" id="53985"/>
    <lineage>
        <taxon>Eukaryota</taxon>
        <taxon>Sar</taxon>
        <taxon>Stramenopiles</taxon>
        <taxon>Oomycota</taxon>
        <taxon>Peronosporomycetes</taxon>
        <taxon>Peronosporales</taxon>
        <taxon>Peronosporaceae</taxon>
        <taxon>Phytophthora</taxon>
    </lineage>
</organism>
<comment type="caution">
    <text evidence="2">The sequence shown here is derived from an EMBL/GenBank/DDBJ whole genome shotgun (WGS) entry which is preliminary data.</text>
</comment>
<protein>
    <submittedName>
        <fullName evidence="2">Uncharacterized protein</fullName>
    </submittedName>
</protein>
<accession>A0A6G0Q0G0</accession>
<reference evidence="2 3" key="1">
    <citation type="submission" date="2018-09" db="EMBL/GenBank/DDBJ databases">
        <title>Genomic investigation of the strawberry pathogen Phytophthora fragariae indicates pathogenicity is determined by transcriptional variation in three key races.</title>
        <authorList>
            <person name="Adams T.M."/>
            <person name="Armitage A.D."/>
            <person name="Sobczyk M.K."/>
            <person name="Bates H.J."/>
            <person name="Dunwell J.M."/>
            <person name="Nellist C.F."/>
            <person name="Harrison R.J."/>
        </authorList>
    </citation>
    <scope>NUCLEOTIDE SEQUENCE [LARGE SCALE GENOMIC DNA]</scope>
    <source>
        <strain evidence="2 3">NOV-77</strain>
    </source>
</reference>
<sequence>MPHGPITLHFSTCTTLSAAPARGSPSRCSAPYPGSTGGTSCRGLRGRHGCLSSRSRRTETGLANPRLL</sequence>
<proteinExistence type="predicted"/>
<name>A0A6G0Q0G0_9STRA</name>
<evidence type="ECO:0000313" key="2">
    <source>
        <dbReference type="EMBL" id="KAE9263939.1"/>
    </source>
</evidence>
<dbReference type="AlphaFoldDB" id="A0A6G0Q0G0"/>
<dbReference type="EMBL" id="QXFY01008561">
    <property type="protein sequence ID" value="KAE9263939.1"/>
    <property type="molecule type" value="Genomic_DNA"/>
</dbReference>